<reference evidence="3 4" key="1">
    <citation type="submission" date="2022-09" db="EMBL/GenBank/DDBJ databases">
        <title>Genome sequencing of Flavivirga sp. MEBiC05379.</title>
        <authorList>
            <person name="Oh H.-M."/>
            <person name="Kwon K.K."/>
            <person name="Park M.J."/>
            <person name="Yang S.-H."/>
        </authorList>
    </citation>
    <scope>NUCLEOTIDE SEQUENCE [LARGE SCALE GENOMIC DNA]</scope>
    <source>
        <strain evidence="3 4">MEBiC05379</strain>
    </source>
</reference>
<dbReference type="InterPro" id="IPR036873">
    <property type="entry name" value="Rhodanese-like_dom_sf"/>
</dbReference>
<evidence type="ECO:0000313" key="3">
    <source>
        <dbReference type="EMBL" id="MEF3835993.1"/>
    </source>
</evidence>
<gene>
    <name evidence="3" type="ORF">N1F79_22915</name>
</gene>
<dbReference type="InterPro" id="IPR001763">
    <property type="entry name" value="Rhodanese-like_dom"/>
</dbReference>
<dbReference type="Proteomes" id="UP001337305">
    <property type="component" value="Unassembled WGS sequence"/>
</dbReference>
<protein>
    <submittedName>
        <fullName evidence="3">Rhodanese-like domain-containing protein</fullName>
    </submittedName>
</protein>
<evidence type="ECO:0000313" key="4">
    <source>
        <dbReference type="Proteomes" id="UP001337305"/>
    </source>
</evidence>
<sequence>MKELEKTKRISIASTLFILAILIGLLTYKRPKDTYAINVNQTLEKITNDHFFVTLESINTPDYVLIDIRSQNEFDKGHLENAINVHTPDILNKANSALFKELKESNKIGVLYGYTPQEANVPFMFLYQLGYDNLKLLTIKNNYSQNKLITKTCDIEKLEADISAFINQSVKNSKVKEIPKRITRPVKKIIPVRKKKKKVPEGGC</sequence>
<dbReference type="RefSeq" id="WP_303308267.1">
    <property type="nucleotide sequence ID" value="NZ_JAODOP010000004.1"/>
</dbReference>
<dbReference type="PROSITE" id="PS50206">
    <property type="entry name" value="RHODANESE_3"/>
    <property type="match status" value="1"/>
</dbReference>
<accession>A0ABU7XZN2</accession>
<feature type="transmembrane region" description="Helical" evidence="1">
    <location>
        <begin position="12"/>
        <end position="28"/>
    </location>
</feature>
<keyword evidence="4" id="KW-1185">Reference proteome</keyword>
<proteinExistence type="predicted"/>
<keyword evidence="1" id="KW-0812">Transmembrane</keyword>
<dbReference type="SUPFAM" id="SSF52821">
    <property type="entry name" value="Rhodanese/Cell cycle control phosphatase"/>
    <property type="match status" value="1"/>
</dbReference>
<evidence type="ECO:0000259" key="2">
    <source>
        <dbReference type="PROSITE" id="PS50206"/>
    </source>
</evidence>
<keyword evidence="1" id="KW-0472">Membrane</keyword>
<name>A0ABU7XZN2_9FLAO</name>
<dbReference type="SMART" id="SM00450">
    <property type="entry name" value="RHOD"/>
    <property type="match status" value="1"/>
</dbReference>
<dbReference type="CDD" id="cd00158">
    <property type="entry name" value="RHOD"/>
    <property type="match status" value="1"/>
</dbReference>
<comment type="caution">
    <text evidence="3">The sequence shown here is derived from an EMBL/GenBank/DDBJ whole genome shotgun (WGS) entry which is preliminary data.</text>
</comment>
<organism evidence="3 4">
    <name type="scientific">Flavivirga spongiicola</name>
    <dbReference type="NCBI Taxonomy" id="421621"/>
    <lineage>
        <taxon>Bacteria</taxon>
        <taxon>Pseudomonadati</taxon>
        <taxon>Bacteroidota</taxon>
        <taxon>Flavobacteriia</taxon>
        <taxon>Flavobacteriales</taxon>
        <taxon>Flavobacteriaceae</taxon>
        <taxon>Flavivirga</taxon>
    </lineage>
</organism>
<feature type="domain" description="Rhodanese" evidence="2">
    <location>
        <begin position="59"/>
        <end position="140"/>
    </location>
</feature>
<dbReference type="Gene3D" id="3.40.250.10">
    <property type="entry name" value="Rhodanese-like domain"/>
    <property type="match status" value="1"/>
</dbReference>
<keyword evidence="1" id="KW-1133">Transmembrane helix</keyword>
<dbReference type="EMBL" id="JAODOP010000004">
    <property type="protein sequence ID" value="MEF3835993.1"/>
    <property type="molecule type" value="Genomic_DNA"/>
</dbReference>
<evidence type="ECO:0000256" key="1">
    <source>
        <dbReference type="SAM" id="Phobius"/>
    </source>
</evidence>
<dbReference type="Pfam" id="PF00581">
    <property type="entry name" value="Rhodanese"/>
    <property type="match status" value="1"/>
</dbReference>